<protein>
    <submittedName>
        <fullName evidence="1">Uncharacterized protein</fullName>
    </submittedName>
</protein>
<organism evidence="1">
    <name type="scientific">marine sediment metagenome</name>
    <dbReference type="NCBI Taxonomy" id="412755"/>
    <lineage>
        <taxon>unclassified sequences</taxon>
        <taxon>metagenomes</taxon>
        <taxon>ecological metagenomes</taxon>
    </lineage>
</organism>
<proteinExistence type="predicted"/>
<feature type="non-terminal residue" evidence="1">
    <location>
        <position position="1"/>
    </location>
</feature>
<sequence length="54" mass="5659">LTGGGYGGDTNVTGDIKNIGTQNINMNIYVQDKEMAKEIIKNVDEQATASAEAG</sequence>
<comment type="caution">
    <text evidence="1">The sequence shown here is derived from an EMBL/GenBank/DDBJ whole genome shotgun (WGS) entry which is preliminary data.</text>
</comment>
<evidence type="ECO:0000313" key="1">
    <source>
        <dbReference type="EMBL" id="KKL13800.1"/>
    </source>
</evidence>
<gene>
    <name evidence="1" type="ORF">LCGC14_2522130</name>
</gene>
<dbReference type="EMBL" id="LAZR01040714">
    <property type="protein sequence ID" value="KKL13800.1"/>
    <property type="molecule type" value="Genomic_DNA"/>
</dbReference>
<name>A0A0F9AWI8_9ZZZZ</name>
<dbReference type="AlphaFoldDB" id="A0A0F9AWI8"/>
<reference evidence="1" key="1">
    <citation type="journal article" date="2015" name="Nature">
        <title>Complex archaea that bridge the gap between prokaryotes and eukaryotes.</title>
        <authorList>
            <person name="Spang A."/>
            <person name="Saw J.H."/>
            <person name="Jorgensen S.L."/>
            <person name="Zaremba-Niedzwiedzka K."/>
            <person name="Martijn J."/>
            <person name="Lind A.E."/>
            <person name="van Eijk R."/>
            <person name="Schleper C."/>
            <person name="Guy L."/>
            <person name="Ettema T.J."/>
        </authorList>
    </citation>
    <scope>NUCLEOTIDE SEQUENCE</scope>
</reference>
<accession>A0A0F9AWI8</accession>